<dbReference type="STRING" id="1489064.WH96_16695"/>
<dbReference type="PANTHER" id="PTHR24321">
    <property type="entry name" value="DEHYDROGENASES, SHORT CHAIN"/>
    <property type="match status" value="1"/>
</dbReference>
<protein>
    <submittedName>
        <fullName evidence="3">Short-chain dehydrogenase</fullName>
    </submittedName>
</protein>
<keyword evidence="4" id="KW-1185">Reference proteome</keyword>
<comment type="similarity">
    <text evidence="1">Belongs to the short-chain dehydrogenases/reductases (SDR) family.</text>
</comment>
<comment type="caution">
    <text evidence="3">The sequence shown here is derived from an EMBL/GenBank/DDBJ whole genome shotgun (WGS) entry which is preliminary data.</text>
</comment>
<dbReference type="Proteomes" id="UP000035444">
    <property type="component" value="Unassembled WGS sequence"/>
</dbReference>
<gene>
    <name evidence="3" type="ORF">WH96_16695</name>
</gene>
<evidence type="ECO:0000256" key="2">
    <source>
        <dbReference type="ARBA" id="ARBA00023002"/>
    </source>
</evidence>
<dbReference type="CDD" id="cd05233">
    <property type="entry name" value="SDR_c"/>
    <property type="match status" value="1"/>
</dbReference>
<dbReference type="Pfam" id="PF13561">
    <property type="entry name" value="adh_short_C2"/>
    <property type="match status" value="1"/>
</dbReference>
<dbReference type="AlphaFoldDB" id="A0A0H2MAQ2"/>
<dbReference type="EMBL" id="LAQL01000013">
    <property type="protein sequence ID" value="KLN59599.1"/>
    <property type="molecule type" value="Genomic_DNA"/>
</dbReference>
<dbReference type="FunFam" id="3.40.50.720:FF:000084">
    <property type="entry name" value="Short-chain dehydrogenase reductase"/>
    <property type="match status" value="1"/>
</dbReference>
<reference evidence="3 4" key="1">
    <citation type="submission" date="2015-03" db="EMBL/GenBank/DDBJ databases">
        <title>Genome Sequence of Kiloniella spongiae MEBiC09566, isolated from a marine sponge.</title>
        <authorList>
            <person name="Shao Z."/>
            <person name="Wang L."/>
            <person name="Li X."/>
        </authorList>
    </citation>
    <scope>NUCLEOTIDE SEQUENCE [LARGE SCALE GENOMIC DNA]</scope>
    <source>
        <strain evidence="3 4">MEBiC09566</strain>
    </source>
</reference>
<dbReference type="InterPro" id="IPR036291">
    <property type="entry name" value="NAD(P)-bd_dom_sf"/>
</dbReference>
<dbReference type="GO" id="GO:0016491">
    <property type="term" value="F:oxidoreductase activity"/>
    <property type="evidence" value="ECO:0007669"/>
    <property type="project" value="UniProtKB-KW"/>
</dbReference>
<proteinExistence type="inferred from homology"/>
<keyword evidence="2" id="KW-0560">Oxidoreductase</keyword>
<dbReference type="PATRIC" id="fig|1489064.4.peg.323"/>
<dbReference type="OrthoDB" id="7170719at2"/>
<dbReference type="SUPFAM" id="SSF51735">
    <property type="entry name" value="NAD(P)-binding Rossmann-fold domains"/>
    <property type="match status" value="1"/>
</dbReference>
<dbReference type="InterPro" id="IPR002347">
    <property type="entry name" value="SDR_fam"/>
</dbReference>
<evidence type="ECO:0000313" key="3">
    <source>
        <dbReference type="EMBL" id="KLN59599.1"/>
    </source>
</evidence>
<dbReference type="Gene3D" id="3.40.50.720">
    <property type="entry name" value="NAD(P)-binding Rossmann-like Domain"/>
    <property type="match status" value="1"/>
</dbReference>
<sequence>MSFSGKTAIVTGAAGGMGLNIALDLADQGTHVVLIDIKPPSINLQEHKNKDLISFAQGDVTDSDFIKGVIEKAYVETSRLDYLVNAAGVLWFDKDRSTEEVDLDAWDRIMEINLKSMIITCRHALPYMRKTGSGSMVHIASVQAMRGDDKPQVAYQASKAGIISLSKTVALEGAKDNIRSNSILPGPTVSPMQERWAEDPKIQRLTESVIPLGRAGTTQDIANATLFLLSDKASYITGTELVVDGGLLSRP</sequence>
<dbReference type="PRINTS" id="PR00081">
    <property type="entry name" value="GDHRDH"/>
</dbReference>
<dbReference type="PRINTS" id="PR00080">
    <property type="entry name" value="SDRFAMILY"/>
</dbReference>
<evidence type="ECO:0000256" key="1">
    <source>
        <dbReference type="ARBA" id="ARBA00006484"/>
    </source>
</evidence>
<name>A0A0H2MAQ2_9PROT</name>
<evidence type="ECO:0000313" key="4">
    <source>
        <dbReference type="Proteomes" id="UP000035444"/>
    </source>
</evidence>
<dbReference type="PANTHER" id="PTHR24321:SF8">
    <property type="entry name" value="ESTRADIOL 17-BETA-DEHYDROGENASE 8-RELATED"/>
    <property type="match status" value="1"/>
</dbReference>
<organism evidence="3 4">
    <name type="scientific">Kiloniella spongiae</name>
    <dbReference type="NCBI Taxonomy" id="1489064"/>
    <lineage>
        <taxon>Bacteria</taxon>
        <taxon>Pseudomonadati</taxon>
        <taxon>Pseudomonadota</taxon>
        <taxon>Alphaproteobacteria</taxon>
        <taxon>Rhodospirillales</taxon>
        <taxon>Kiloniellaceae</taxon>
        <taxon>Kiloniella</taxon>
    </lineage>
</organism>
<accession>A0A0H2MAQ2</accession>